<feature type="domain" description="PKD" evidence="6">
    <location>
        <begin position="1101"/>
        <end position="1171"/>
    </location>
</feature>
<accession>A0A975GRP3</accession>
<dbReference type="InterPro" id="IPR035986">
    <property type="entry name" value="PKD_dom_sf"/>
</dbReference>
<dbReference type="Pfam" id="PF18911">
    <property type="entry name" value="PKD_4"/>
    <property type="match status" value="16"/>
</dbReference>
<evidence type="ECO:0000256" key="2">
    <source>
        <dbReference type="ARBA" id="ARBA00022692"/>
    </source>
</evidence>
<gene>
    <name evidence="7" type="ORF">dnm_062690</name>
</gene>
<feature type="domain" description="PKD" evidence="6">
    <location>
        <begin position="1363"/>
        <end position="1430"/>
    </location>
</feature>
<dbReference type="SUPFAM" id="SSF49299">
    <property type="entry name" value="PKD domain"/>
    <property type="match status" value="16"/>
</dbReference>
<comment type="subcellular location">
    <subcellularLocation>
        <location evidence="1">Membrane</location>
        <topology evidence="1">Multi-pass membrane protein</topology>
    </subcellularLocation>
</comment>
<sequence>MNKLPGFLLWMLIIITTPGAFAQENILLITYGADSRTIEGDNDHQQEIIIRIPETVKDNLYVRIFDPDVGGVLDDKFGFHKGFDTKTRFTLYGAGQIKSEIFAADKTKDNSWHTFARFSPKEGDLKDGHYFFKLRIEGLEGDDGNVFDVAVSEFPDKNRKPGGAEIINYEPTIRLPKEGVSAEMRFFVPEDASELTVRGFDMAEAKVRVTTPFRSGLRVRASGQDEWADSKIELTEIENQRMFGLTFTGGREIPNDATFTISTQNGENLPVQLPIPVPQKNHRPVPHIRVTYLSDCYSVRFDASGSRDKDGDRLSYSWDFGDGTTDKGVRVTHRYDEQSAFEVTLVVTDDSGQVGNAASETAKIYINQPPRAKAGSPQAVSGQINAAPEQEITFDGSASEDPDGEIRYYFWMFGDSKTRFGKKVTHAFKKPGNYKVSLRVGDKSQRPCNKDTDTLNVLINARPFVNIGKNRIGAVGEILHFDAEKVYDSDGEIIKYLWEFGDDTQKEGKTVTHTYAEPGNYTVILTVEDDSGTLNSVASDKIVMVTNDPPVAEFEIRNLKLETRNRGTAGEIMTFDASTSFDRDGKIISYSWDFGDNNTSVGKKVTHAYQQPGTYHVTLTVEDDSKTSSSEHSETLPVIINDPPVAKFETRNSELETGNRGAAGEVMTFDASESFDRDGELIAYLWDFGDNSEGTGVTVTHAYQQPGTYHVRLTVEDDSETSSSQHSHSLILIVNHPPKADAGPDQLVSASAVQFDATGSQDPDGEIISYHWEFGDGSAAPDAGPSPVHVYGTPGDYTVRLTVSDDSETLSSQNSDHMKVIVNHKPIADAGPDQTGVPGQPVHFDGSASFDPDGHIRGFQWNFGNGSVSEISKKPMISHTYTTPGIYNAQLTVQDNTGHKEATDTDDLVIVINAPPVAKISSQFPILNSQLTAAPGQRITFDGKRSYDPDGEVAEYRWDFSSSDAELIETLMGPEVSKEYPDPGIYSVVLTVNDDSIAENARSQDKMLIHINHSPEASTGKNIVTCDRTIHFDGYNSADADGDPLNYSWDFGDGTPHQSGGRVIHTYKESGTYPVILTVDDGRNLENSRNVAAFTVSINQAPVADAGEDQMVCGGDVVLFSGGRSYDPEGGLLKYHWDFDDNTTAEGLNPTKVFKKGGTYQVTLTIEDDSGLECNRSSDQMVVRVTDAPIADAGKDLTVCANTEVHFDGSGSWDTDGEVNSFLWDFGDGATGGGSKPSHIYTEPGIYPVKLSITGDSTGLCDNTDTAEITVTVHESPHAVISAPFLVPVHKSVEFDGSASESNEGKIVSWKWDFGDGHSGKNVKTAHSYHKPGRYPVRLTITTDPENICNTVTAHHMIVVNGPPVANADADNFVGVNEVVVFNGSGSSDKDGAIIRYEWDFGDGETADGVEVRHRYQAGGRYLVTLKVTDDTDAENNWDTDNIRVAVNNTPQAVIETGNSELETGNSDFWACPGEKIRFSAENSSDPDGDILKSKTSHYYWDFGDGQNAEGLRVSHTYETWGKYLVTLIADDGSGVGNSQDEANERIIVNHPPMADGGPDRIVCPRETISFDGSNSTDPDSKSLTYHWDFGDGNTAQGAEATHVFEKPGSYKAYLTVTDDSGTACGTSKDMILVKVNAAPVADAGPDKEAFVGGAHDAVLFDATGSYDPDGDPLACYWDFGDGTHETGVRVFHTYVQPGTYTVRVRVRDSVKTSCSEVRDQLTVTVRQRENVQ</sequence>
<feature type="domain" description="PKD" evidence="6">
    <location>
        <begin position="462"/>
        <end position="546"/>
    </location>
</feature>
<dbReference type="PANTHER" id="PTHR46730:SF4">
    <property type="entry name" value="POLYCYSTIC KIDNEY DISEASE PROTEIN 1-LIKE 1"/>
    <property type="match status" value="1"/>
</dbReference>
<evidence type="ECO:0000256" key="3">
    <source>
        <dbReference type="ARBA" id="ARBA00022737"/>
    </source>
</evidence>
<dbReference type="EMBL" id="CP061800">
    <property type="protein sequence ID" value="QTA90208.1"/>
    <property type="molecule type" value="Genomic_DNA"/>
</dbReference>
<evidence type="ECO:0000256" key="5">
    <source>
        <dbReference type="ARBA" id="ARBA00023136"/>
    </source>
</evidence>
<keyword evidence="8" id="KW-1185">Reference proteome</keyword>
<dbReference type="InterPro" id="IPR013783">
    <property type="entry name" value="Ig-like_fold"/>
</dbReference>
<feature type="domain" description="PKD" evidence="6">
    <location>
        <begin position="1037"/>
        <end position="1081"/>
    </location>
</feature>
<dbReference type="PANTHER" id="PTHR46730">
    <property type="entry name" value="POLYCYSTIN-1"/>
    <property type="match status" value="1"/>
</dbReference>
<feature type="domain" description="PKD" evidence="6">
    <location>
        <begin position="1552"/>
        <end position="1639"/>
    </location>
</feature>
<name>A0A975GRP3_9BACT</name>
<dbReference type="PROSITE" id="PS50093">
    <property type="entry name" value="PKD"/>
    <property type="match status" value="16"/>
</dbReference>
<reference evidence="7" key="1">
    <citation type="journal article" date="2021" name="Microb. Physiol.">
        <title>Proteogenomic Insights into the Physiology of Marine, Sulfate-Reducing, Filamentous Desulfonema limicola and Desulfonema magnum.</title>
        <authorList>
            <person name="Schnaars V."/>
            <person name="Wohlbrand L."/>
            <person name="Scheve S."/>
            <person name="Hinrichs C."/>
            <person name="Reinhardt R."/>
            <person name="Rabus R."/>
        </authorList>
    </citation>
    <scope>NUCLEOTIDE SEQUENCE</scope>
    <source>
        <strain evidence="7">4be13</strain>
    </source>
</reference>
<keyword evidence="4" id="KW-1133">Transmembrane helix</keyword>
<dbReference type="CDD" id="cd00146">
    <property type="entry name" value="PKD"/>
    <property type="match status" value="16"/>
</dbReference>
<dbReference type="GO" id="GO:0006816">
    <property type="term" value="P:calcium ion transport"/>
    <property type="evidence" value="ECO:0007669"/>
    <property type="project" value="TreeGrafter"/>
</dbReference>
<dbReference type="GO" id="GO:0005261">
    <property type="term" value="F:monoatomic cation channel activity"/>
    <property type="evidence" value="ECO:0007669"/>
    <property type="project" value="TreeGrafter"/>
</dbReference>
<feature type="domain" description="PKD" evidence="6">
    <location>
        <begin position="1276"/>
        <end position="1342"/>
    </location>
</feature>
<evidence type="ECO:0000313" key="8">
    <source>
        <dbReference type="Proteomes" id="UP000663722"/>
    </source>
</evidence>
<dbReference type="InterPro" id="IPR022409">
    <property type="entry name" value="PKD/Chitinase_dom"/>
</dbReference>
<dbReference type="SMART" id="SM00089">
    <property type="entry name" value="PKD"/>
    <property type="match status" value="16"/>
</dbReference>
<dbReference type="Proteomes" id="UP000663722">
    <property type="component" value="Chromosome"/>
</dbReference>
<dbReference type="GO" id="GO:0005886">
    <property type="term" value="C:plasma membrane"/>
    <property type="evidence" value="ECO:0007669"/>
    <property type="project" value="TreeGrafter"/>
</dbReference>
<evidence type="ECO:0000256" key="1">
    <source>
        <dbReference type="ARBA" id="ARBA00004141"/>
    </source>
</evidence>
<dbReference type="KEGG" id="dmm:dnm_062690"/>
<feature type="domain" description="PKD" evidence="6">
    <location>
        <begin position="650"/>
        <end position="724"/>
    </location>
</feature>
<organism evidence="7 8">
    <name type="scientific">Desulfonema magnum</name>
    <dbReference type="NCBI Taxonomy" id="45655"/>
    <lineage>
        <taxon>Bacteria</taxon>
        <taxon>Pseudomonadati</taxon>
        <taxon>Thermodesulfobacteriota</taxon>
        <taxon>Desulfobacteria</taxon>
        <taxon>Desulfobacterales</taxon>
        <taxon>Desulfococcaceae</taxon>
        <taxon>Desulfonema</taxon>
    </lineage>
</organism>
<dbReference type="InterPro" id="IPR000601">
    <property type="entry name" value="PKD_dom"/>
</dbReference>
<proteinExistence type="predicted"/>
<feature type="domain" description="PKD" evidence="6">
    <location>
        <begin position="375"/>
        <end position="442"/>
    </location>
</feature>
<feature type="domain" description="PKD" evidence="6">
    <location>
        <begin position="1671"/>
        <end position="1711"/>
    </location>
</feature>
<protein>
    <submittedName>
        <fullName evidence="7">PKD domain-containing protein</fullName>
    </submittedName>
</protein>
<keyword evidence="2" id="KW-0812">Transmembrane</keyword>
<dbReference type="Gene3D" id="2.60.40.10">
    <property type="entry name" value="Immunoglobulins"/>
    <property type="match status" value="16"/>
</dbReference>
<feature type="domain" description="PKD" evidence="6">
    <location>
        <begin position="922"/>
        <end position="994"/>
    </location>
</feature>
<feature type="domain" description="PKD" evidence="6">
    <location>
        <begin position="736"/>
        <end position="816"/>
    </location>
</feature>
<evidence type="ECO:0000313" key="7">
    <source>
        <dbReference type="EMBL" id="QTA90208.1"/>
    </source>
</evidence>
<evidence type="ECO:0000256" key="4">
    <source>
        <dbReference type="ARBA" id="ARBA00022989"/>
    </source>
</evidence>
<evidence type="ECO:0000259" key="6">
    <source>
        <dbReference type="PROSITE" id="PS50093"/>
    </source>
</evidence>
<feature type="domain" description="PKD" evidence="6">
    <location>
        <begin position="1474"/>
        <end position="1535"/>
    </location>
</feature>
<feature type="domain" description="PKD" evidence="6">
    <location>
        <begin position="556"/>
        <end position="623"/>
    </location>
</feature>
<keyword evidence="5" id="KW-0472">Membrane</keyword>
<feature type="domain" description="PKD" evidence="6">
    <location>
        <begin position="298"/>
        <end position="357"/>
    </location>
</feature>
<keyword evidence="3" id="KW-0677">Repeat</keyword>
<feature type="domain" description="PKD" evidence="6">
    <location>
        <begin position="825"/>
        <end position="911"/>
    </location>
</feature>
<feature type="domain" description="PKD" evidence="6">
    <location>
        <begin position="1188"/>
        <end position="1276"/>
    </location>
</feature>
<dbReference type="RefSeq" id="WP_207678510.1">
    <property type="nucleotide sequence ID" value="NZ_CP061800.1"/>
</dbReference>